<dbReference type="Gene3D" id="3.40.50.1820">
    <property type="entry name" value="alpha/beta hydrolase"/>
    <property type="match status" value="1"/>
</dbReference>
<dbReference type="Proteomes" id="UP000464374">
    <property type="component" value="Chromosome"/>
</dbReference>
<evidence type="ECO:0000313" key="2">
    <source>
        <dbReference type="Proteomes" id="UP000464374"/>
    </source>
</evidence>
<dbReference type="InterPro" id="IPR024499">
    <property type="entry name" value="Mbeg1-like"/>
</dbReference>
<dbReference type="InterPro" id="IPR029058">
    <property type="entry name" value="AB_hydrolase_fold"/>
</dbReference>
<evidence type="ECO:0000313" key="1">
    <source>
        <dbReference type="EMBL" id="QHX42584.1"/>
    </source>
</evidence>
<name>A0A6P1XZ87_9SPIR</name>
<dbReference type="Pfam" id="PF11187">
    <property type="entry name" value="Mbeg1-like"/>
    <property type="match status" value="1"/>
</dbReference>
<reference evidence="1 2" key="1">
    <citation type="submission" date="2020-01" db="EMBL/GenBank/DDBJ databases">
        <title>Complete genome sequence of a human oral phylogroup 1 Treponema sp. strain ATCC 700766, originally isolated from periodontitis dental plaque.</title>
        <authorList>
            <person name="Chan Y."/>
            <person name="Huo Y.-B."/>
            <person name="Yu X.-L."/>
            <person name="Zeng H."/>
            <person name="Leung W.-K."/>
            <person name="Watt R.M."/>
        </authorList>
    </citation>
    <scope>NUCLEOTIDE SEQUENCE [LARGE SCALE GENOMIC DNA]</scope>
    <source>
        <strain evidence="1 2">OMZ 804</strain>
    </source>
</reference>
<dbReference type="EMBL" id="CP048020">
    <property type="protein sequence ID" value="QHX42584.1"/>
    <property type="molecule type" value="Genomic_DNA"/>
</dbReference>
<sequence length="371" mass="40915">MANLSDYVVWRGDLPFEVRPFNAVDTLVLCQLSYLNFSDIVPAQFDGGITLREAARIYAADSTRGTPEEFGVLINPLTADLLKAAGETERFGSILLKGFVNEIDRSADKQFAAITALLPTGCICVVYRGTDDSIIGWKEDCLLSLSAPIPSHAAAADYLSAAAEAAVVCGTEKLYIAGHSKGGNLALYAAGSAAASVRERIERVFCFDSPGFAFDIEQRSGFQAIIPKTASFIPQSSVVGVLLSYLPHYTVIESAETNTFWQHDAFSWQIKRDEFVTYQQGRTKESYFAEKTMQEWLSHLNDTERKEFIETLFAVLFGTGAETLSELTANGLGHSLHILKELHTVDSERRRELFAVIKAFFGAVYTHFPYP</sequence>
<gene>
    <name evidence="1" type="ORF">GWP43_02995</name>
</gene>
<accession>A0A6P1XZ87</accession>
<protein>
    <submittedName>
        <fullName evidence="1">DUF2974 domain-containing protein</fullName>
    </submittedName>
</protein>
<dbReference type="SUPFAM" id="SSF53474">
    <property type="entry name" value="alpha/beta-Hydrolases"/>
    <property type="match status" value="1"/>
</dbReference>
<proteinExistence type="predicted"/>
<organism evidence="1 2">
    <name type="scientific">Treponema vincentii</name>
    <dbReference type="NCBI Taxonomy" id="69710"/>
    <lineage>
        <taxon>Bacteria</taxon>
        <taxon>Pseudomonadati</taxon>
        <taxon>Spirochaetota</taxon>
        <taxon>Spirochaetia</taxon>
        <taxon>Spirochaetales</taxon>
        <taxon>Treponemataceae</taxon>
        <taxon>Treponema</taxon>
    </lineage>
</organism>
<dbReference type="KEGG" id="trz:GWP43_02995"/>
<dbReference type="AlphaFoldDB" id="A0A6P1XZ87"/>
<dbReference type="RefSeq" id="WP_162662599.1">
    <property type="nucleotide sequence ID" value="NZ_CP048020.1"/>
</dbReference>